<dbReference type="STRING" id="31234.E3LHS8"/>
<evidence type="ECO:0000256" key="1">
    <source>
        <dbReference type="SAM" id="Phobius"/>
    </source>
</evidence>
<feature type="transmembrane region" description="Helical" evidence="1">
    <location>
        <begin position="203"/>
        <end position="231"/>
    </location>
</feature>
<proteinExistence type="predicted"/>
<feature type="transmembrane region" description="Helical" evidence="1">
    <location>
        <begin position="50"/>
        <end position="75"/>
    </location>
</feature>
<dbReference type="Proteomes" id="UP000008281">
    <property type="component" value="Unassembled WGS sequence"/>
</dbReference>
<dbReference type="OrthoDB" id="5843072at2759"/>
<dbReference type="OMA" id="YRFTERT"/>
<accession>E3LHS8</accession>
<dbReference type="AlphaFoldDB" id="E3LHS8"/>
<evidence type="ECO:0008006" key="4">
    <source>
        <dbReference type="Google" id="ProtNLM"/>
    </source>
</evidence>
<evidence type="ECO:0000313" key="3">
    <source>
        <dbReference type="Proteomes" id="UP000008281"/>
    </source>
</evidence>
<keyword evidence="1" id="KW-1133">Transmembrane helix</keyword>
<name>E3LHS8_CAERE</name>
<dbReference type="InParanoid" id="E3LHS8"/>
<gene>
    <name evidence="2" type="ORF">CRE_08837</name>
</gene>
<sequence length="345" mass="39340">MIDCSRHYLGSPDFLKTSFHVVTVIAAPIHTFGFYCILQKTPKHMKTIKWLLFNLHCWCVLLDITFGLIGIPYILFPVPVGYQLGILDAPRLTFYLAVTFLTGKTKIDYSCVNKMHNIPGVSTSIFVIFENRYFLLFGQNTRWRFVRKYILIGSYCLVPLYFVPPQLFIPDQENVENLVWQSLSCMPEIPKDHRDLFLVADNIVLLAVVIAIASGVPCIECGTFFFLNAYHLVLARKPNKLTNKTVRMQYKLLLALFVQSSVTFIFFLIPVISAIVLVLTGYQNQVYNNIIVLAVAIHGIASTLIMVVSHKPYREFIFSPFNRNRKRPATIVVSIHPSLRLVGDA</sequence>
<dbReference type="PANTHER" id="PTHR22941:SF299">
    <property type="entry name" value="SERPENTINE RECEPTOR, CLASS H"/>
    <property type="match status" value="1"/>
</dbReference>
<dbReference type="EMBL" id="DS268409">
    <property type="protein sequence ID" value="EFO94929.1"/>
    <property type="molecule type" value="Genomic_DNA"/>
</dbReference>
<feature type="transmembrane region" description="Helical" evidence="1">
    <location>
        <begin position="252"/>
        <end position="280"/>
    </location>
</feature>
<feature type="transmembrane region" description="Helical" evidence="1">
    <location>
        <begin position="118"/>
        <end position="137"/>
    </location>
</feature>
<feature type="transmembrane region" description="Helical" evidence="1">
    <location>
        <begin position="18"/>
        <end position="38"/>
    </location>
</feature>
<keyword evidence="1" id="KW-0812">Transmembrane</keyword>
<dbReference type="Pfam" id="PF10318">
    <property type="entry name" value="7TM_GPCR_Srh"/>
    <property type="match status" value="1"/>
</dbReference>
<dbReference type="eggNOG" id="ENOG502TGZZ">
    <property type="taxonomic scope" value="Eukaryota"/>
</dbReference>
<dbReference type="InterPro" id="IPR019422">
    <property type="entry name" value="7TM_GPCR_serpentine_rcpt_Srh"/>
</dbReference>
<organism evidence="3">
    <name type="scientific">Caenorhabditis remanei</name>
    <name type="common">Caenorhabditis vulgaris</name>
    <dbReference type="NCBI Taxonomy" id="31234"/>
    <lineage>
        <taxon>Eukaryota</taxon>
        <taxon>Metazoa</taxon>
        <taxon>Ecdysozoa</taxon>
        <taxon>Nematoda</taxon>
        <taxon>Chromadorea</taxon>
        <taxon>Rhabditida</taxon>
        <taxon>Rhabditina</taxon>
        <taxon>Rhabditomorpha</taxon>
        <taxon>Rhabditoidea</taxon>
        <taxon>Rhabditidae</taxon>
        <taxon>Peloderinae</taxon>
        <taxon>Caenorhabditis</taxon>
    </lineage>
</organism>
<keyword evidence="3" id="KW-1185">Reference proteome</keyword>
<feature type="transmembrane region" description="Helical" evidence="1">
    <location>
        <begin position="149"/>
        <end position="169"/>
    </location>
</feature>
<feature type="transmembrane region" description="Helical" evidence="1">
    <location>
        <begin position="286"/>
        <end position="308"/>
    </location>
</feature>
<dbReference type="InterPro" id="IPR053220">
    <property type="entry name" value="Nematode_rcpt-like_serp_H"/>
</dbReference>
<dbReference type="PANTHER" id="PTHR22941">
    <property type="entry name" value="SERPENTINE RECEPTOR"/>
    <property type="match status" value="1"/>
</dbReference>
<protein>
    <recommendedName>
        <fullName evidence="4">Serpentine Receptor, class H</fullName>
    </recommendedName>
</protein>
<reference evidence="2" key="1">
    <citation type="submission" date="2007-07" db="EMBL/GenBank/DDBJ databases">
        <title>PCAP assembly of the Caenorhabditis remanei genome.</title>
        <authorList>
            <consortium name="The Caenorhabditis remanei Sequencing Consortium"/>
            <person name="Wilson R.K."/>
        </authorList>
    </citation>
    <scope>NUCLEOTIDE SEQUENCE [LARGE SCALE GENOMIC DNA]</scope>
    <source>
        <strain evidence="2">PB4641</strain>
    </source>
</reference>
<keyword evidence="1" id="KW-0472">Membrane</keyword>
<dbReference type="HOGENOM" id="CLU_042960_1_1_1"/>
<evidence type="ECO:0000313" key="2">
    <source>
        <dbReference type="EMBL" id="EFO94929.1"/>
    </source>
</evidence>